<evidence type="ECO:0000313" key="2">
    <source>
        <dbReference type="Proteomes" id="UP000779574"/>
    </source>
</evidence>
<dbReference type="AlphaFoldDB" id="A0A9P8JCL2"/>
<comment type="caution">
    <text evidence="1">The sequence shown here is derived from an EMBL/GenBank/DDBJ whole genome shotgun (WGS) entry which is preliminary data.</text>
</comment>
<dbReference type="OrthoDB" id="4364733at2759"/>
<sequence length="268" mass="30411">MHSMLHTIYRTTKVSQMNLSGYAIRNQPQLSALDVHKLLVNAAVSNELVGTEVAGRLAHIQLLCKRDKARKVQEERHSPLKLAPPAQQAQCPATHESEEFFFNANIEKVDYYINKRLTNLNDAEKYDKAPTAATLVNLEIAKIKESATYKSDCETKINAVLALCNTGSTVMTGGDCIGDEVRARVGHEEFLVDAMSDIMNSMSHFEIMAFRDDIVKLEDFNTKRRIWRVFDGFREVFDLIENELMTTLVTTCDRYDDDDHGDDDDEDE</sequence>
<reference evidence="1" key="1">
    <citation type="journal article" date="2021" name="J Fungi (Basel)">
        <title>Virulence traits and population genomics of the black yeast Aureobasidium melanogenum.</title>
        <authorList>
            <person name="Cernosa A."/>
            <person name="Sun X."/>
            <person name="Gostincar C."/>
            <person name="Fang C."/>
            <person name="Gunde-Cimerman N."/>
            <person name="Song Z."/>
        </authorList>
    </citation>
    <scope>NUCLEOTIDE SEQUENCE</scope>
    <source>
        <strain evidence="1">EXF-9911</strain>
    </source>
</reference>
<dbReference type="Proteomes" id="UP000779574">
    <property type="component" value="Unassembled WGS sequence"/>
</dbReference>
<accession>A0A9P8JCL2</accession>
<protein>
    <submittedName>
        <fullName evidence="1">Uncharacterized protein</fullName>
    </submittedName>
</protein>
<organism evidence="1 2">
    <name type="scientific">Aureobasidium melanogenum</name>
    <name type="common">Aureobasidium pullulans var. melanogenum</name>
    <dbReference type="NCBI Taxonomy" id="46634"/>
    <lineage>
        <taxon>Eukaryota</taxon>
        <taxon>Fungi</taxon>
        <taxon>Dikarya</taxon>
        <taxon>Ascomycota</taxon>
        <taxon>Pezizomycotina</taxon>
        <taxon>Dothideomycetes</taxon>
        <taxon>Dothideomycetidae</taxon>
        <taxon>Dothideales</taxon>
        <taxon>Saccotheciaceae</taxon>
        <taxon>Aureobasidium</taxon>
    </lineage>
</organism>
<feature type="non-terminal residue" evidence="1">
    <location>
        <position position="268"/>
    </location>
</feature>
<gene>
    <name evidence="1" type="ORF">KCU76_g3140</name>
</gene>
<name>A0A9P8JCL2_AURME</name>
<proteinExistence type="predicted"/>
<evidence type="ECO:0000313" key="1">
    <source>
        <dbReference type="EMBL" id="KAG9697268.1"/>
    </source>
</evidence>
<dbReference type="EMBL" id="JAHFXF010000081">
    <property type="protein sequence ID" value="KAG9697268.1"/>
    <property type="molecule type" value="Genomic_DNA"/>
</dbReference>
<reference evidence="1" key="2">
    <citation type="submission" date="2021-08" db="EMBL/GenBank/DDBJ databases">
        <authorList>
            <person name="Gostincar C."/>
            <person name="Sun X."/>
            <person name="Song Z."/>
            <person name="Gunde-Cimerman N."/>
        </authorList>
    </citation>
    <scope>NUCLEOTIDE SEQUENCE</scope>
    <source>
        <strain evidence="1">EXF-9911</strain>
    </source>
</reference>